<evidence type="ECO:0008006" key="5">
    <source>
        <dbReference type="Google" id="ProtNLM"/>
    </source>
</evidence>
<evidence type="ECO:0000313" key="4">
    <source>
        <dbReference type="Proteomes" id="UP000093694"/>
    </source>
</evidence>
<gene>
    <name evidence="2" type="ORF">CLCOS_06660</name>
    <name evidence="1" type="ORF">WX73_01943</name>
</gene>
<proteinExistence type="predicted"/>
<dbReference type="PATRIC" id="fig|1705578.3.peg.2203"/>
<accession>A0A166RRG5</accession>
<keyword evidence="4" id="KW-1185">Reference proteome</keyword>
<reference evidence="1 3" key="1">
    <citation type="journal article" date="2015" name="Biotechnol. Bioeng.">
        <title>Genome sequence and phenotypic characterization of Caulobacter segnis.</title>
        <authorList>
            <person name="Patel S."/>
            <person name="Fletcher B."/>
            <person name="Scott D.C."/>
            <person name="Ely B."/>
        </authorList>
    </citation>
    <scope>NUCLEOTIDE SEQUENCE [LARGE SCALE GENOMIC DNA]</scope>
    <source>
        <strain evidence="1 3">PS02</strain>
    </source>
</reference>
<evidence type="ECO:0000313" key="2">
    <source>
        <dbReference type="EMBL" id="OBR97072.1"/>
    </source>
</evidence>
<dbReference type="RefSeq" id="WP_082853589.1">
    <property type="nucleotide sequence ID" value="NZ_LITQ01000028.1"/>
</dbReference>
<evidence type="ECO:0000313" key="3">
    <source>
        <dbReference type="Proteomes" id="UP000077384"/>
    </source>
</evidence>
<dbReference type="AlphaFoldDB" id="A0A166RRG5"/>
<reference evidence="2 4" key="2">
    <citation type="journal article" date="2016" name="Front. Microbiol.">
        <title>Industrial Acetogenic Biocatalysts: A Comparative Metabolic and Genomic Analysis.</title>
        <authorList>
            <person name="Bengelsdorf F."/>
            <person name="Poehlein A."/>
            <person name="Sonja S."/>
            <person name="Erz C."/>
            <person name="Hummel T."/>
            <person name="Hoffmeister S."/>
            <person name="Daniel R."/>
            <person name="Durre P."/>
        </authorList>
    </citation>
    <scope>NUCLEOTIDE SEQUENCE [LARGE SCALE GENOMIC DNA]</scope>
    <source>
        <strain evidence="2 4">PTA-10522</strain>
    </source>
</reference>
<sequence length="47" mass="5102">MKNLKKCILKKSMKVVSSLSLRVAESVLATTCAACGHQPKCPDELLK</sequence>
<dbReference type="EMBL" id="LROR01000029">
    <property type="protein sequence ID" value="OBR97072.1"/>
    <property type="molecule type" value="Genomic_DNA"/>
</dbReference>
<comment type="caution">
    <text evidence="1">The sequence shown here is derived from an EMBL/GenBank/DDBJ whole genome shotgun (WGS) entry which is preliminary data.</text>
</comment>
<dbReference type="InterPro" id="IPR009229">
    <property type="entry name" value="AgrD"/>
</dbReference>
<dbReference type="NCBIfam" id="TIGR04223">
    <property type="entry name" value="quorum_AgrD"/>
    <property type="match status" value="1"/>
</dbReference>
<dbReference type="EMBL" id="LITQ01000028">
    <property type="protein sequence ID" value="OAA91031.1"/>
    <property type="molecule type" value="Genomic_DNA"/>
</dbReference>
<protein>
    <recommendedName>
        <fullName evidence="5">Cyclic lactone autoinducer peptide</fullName>
    </recommendedName>
</protein>
<evidence type="ECO:0000313" key="1">
    <source>
        <dbReference type="EMBL" id="OAA91031.1"/>
    </source>
</evidence>
<dbReference type="Proteomes" id="UP000093694">
    <property type="component" value="Unassembled WGS sequence"/>
</dbReference>
<organism evidence="1 3">
    <name type="scientific">Clostridium coskatii</name>
    <dbReference type="NCBI Taxonomy" id="1705578"/>
    <lineage>
        <taxon>Bacteria</taxon>
        <taxon>Bacillati</taxon>
        <taxon>Bacillota</taxon>
        <taxon>Clostridia</taxon>
        <taxon>Eubacteriales</taxon>
        <taxon>Clostridiaceae</taxon>
        <taxon>Clostridium</taxon>
    </lineage>
</organism>
<dbReference type="Proteomes" id="UP000077384">
    <property type="component" value="Unassembled WGS sequence"/>
</dbReference>
<name>A0A166RRG5_9CLOT</name>